<evidence type="ECO:0000256" key="4">
    <source>
        <dbReference type="HAMAP-Rule" id="MF_00080"/>
    </source>
</evidence>
<dbReference type="GO" id="GO:0016020">
    <property type="term" value="C:membrane"/>
    <property type="evidence" value="ECO:0007669"/>
    <property type="project" value="TreeGrafter"/>
</dbReference>
<dbReference type="InterPro" id="IPR001288">
    <property type="entry name" value="Translation_initiation_fac_3"/>
</dbReference>
<evidence type="ECO:0000256" key="2">
    <source>
        <dbReference type="ARBA" id="ARBA00022540"/>
    </source>
</evidence>
<sequence>MSKEKFNNNKGKSKESETIMNEEIRASELRLISDDGEQLGIVSKIEALKMAEGKGLDLVLISPDATPPVAKIMDFGKHRYELEKRKKEAKKNQKIIEIKEIKFSCKIAENDVNYKVKHAREFIEKGKHVKLRVFLRGREMQNPEWGEDVLKKVWPMLEDVASIEKDIQQEGRYISLYIVPKKK</sequence>
<dbReference type="PANTHER" id="PTHR10938">
    <property type="entry name" value="TRANSLATION INITIATION FACTOR IF-3"/>
    <property type="match status" value="1"/>
</dbReference>
<organism evidence="8">
    <name type="scientific">Sulfurovum sp. enrichment culture clone C5</name>
    <dbReference type="NCBI Taxonomy" id="497650"/>
    <lineage>
        <taxon>Bacteria</taxon>
        <taxon>Pseudomonadati</taxon>
        <taxon>Campylobacterota</taxon>
        <taxon>Epsilonproteobacteria</taxon>
        <taxon>Campylobacterales</taxon>
        <taxon>Sulfurovaceae</taxon>
        <taxon>Sulfurovum</taxon>
        <taxon>environmental samples</taxon>
    </lineage>
</organism>
<dbReference type="SUPFAM" id="SSF55200">
    <property type="entry name" value="Translation initiation factor IF3, C-terminal domain"/>
    <property type="match status" value="1"/>
</dbReference>
<evidence type="ECO:0000313" key="8">
    <source>
        <dbReference type="EMBL" id="CUV65708.1"/>
    </source>
</evidence>
<dbReference type="FunFam" id="3.10.20.80:FF:000001">
    <property type="entry name" value="Translation initiation factor IF-3"/>
    <property type="match status" value="1"/>
</dbReference>
<evidence type="ECO:0000259" key="7">
    <source>
        <dbReference type="Pfam" id="PF05198"/>
    </source>
</evidence>
<gene>
    <name evidence="4 8" type="primary">infC</name>
    <name evidence="8" type="ORF">BN3087_420018</name>
</gene>
<dbReference type="Gene3D" id="3.10.20.80">
    <property type="entry name" value="Translation initiation factor 3 (IF-3), N-terminal domain"/>
    <property type="match status" value="1"/>
</dbReference>
<protein>
    <recommendedName>
        <fullName evidence="4 5">Translation initiation factor IF-3</fullName>
    </recommendedName>
</protein>
<keyword evidence="3 4" id="KW-0648">Protein biosynthesis</keyword>
<accession>A0A0S4XP13</accession>
<dbReference type="EMBL" id="FAXN01000043">
    <property type="protein sequence ID" value="CUV65708.1"/>
    <property type="molecule type" value="Genomic_DNA"/>
</dbReference>
<dbReference type="GO" id="GO:0032790">
    <property type="term" value="P:ribosome disassembly"/>
    <property type="evidence" value="ECO:0007669"/>
    <property type="project" value="TreeGrafter"/>
</dbReference>
<dbReference type="PANTHER" id="PTHR10938:SF0">
    <property type="entry name" value="TRANSLATION INITIATION FACTOR IF-3, MITOCHONDRIAL"/>
    <property type="match status" value="1"/>
</dbReference>
<dbReference type="Pfam" id="PF05198">
    <property type="entry name" value="IF3_N"/>
    <property type="match status" value="1"/>
</dbReference>
<dbReference type="GO" id="GO:0005829">
    <property type="term" value="C:cytosol"/>
    <property type="evidence" value="ECO:0007669"/>
    <property type="project" value="TreeGrafter"/>
</dbReference>
<comment type="subcellular location">
    <subcellularLocation>
        <location evidence="4">Cytoplasm</location>
    </subcellularLocation>
</comment>
<evidence type="ECO:0000256" key="1">
    <source>
        <dbReference type="ARBA" id="ARBA00005439"/>
    </source>
</evidence>
<dbReference type="HAMAP" id="MF_00080">
    <property type="entry name" value="IF_3"/>
    <property type="match status" value="1"/>
</dbReference>
<name>A0A0S4XP13_9BACT</name>
<dbReference type="Pfam" id="PF00707">
    <property type="entry name" value="IF3_C"/>
    <property type="match status" value="1"/>
</dbReference>
<dbReference type="InterPro" id="IPR036788">
    <property type="entry name" value="T_IF-3_C_sf"/>
</dbReference>
<comment type="function">
    <text evidence="4">IF-3 binds to the 30S ribosomal subunit and shifts the equilibrium between 70S ribosomes and their 50S and 30S subunits in favor of the free subunits, thus enhancing the availability of 30S subunits on which protein synthesis initiation begins.</text>
</comment>
<evidence type="ECO:0000256" key="5">
    <source>
        <dbReference type="NCBIfam" id="TIGR00168"/>
    </source>
</evidence>
<feature type="domain" description="Translation initiation factor 3 C-terminal" evidence="6">
    <location>
        <begin position="96"/>
        <end position="181"/>
    </location>
</feature>
<dbReference type="AlphaFoldDB" id="A0A0S4XP13"/>
<dbReference type="InterPro" id="IPR036787">
    <property type="entry name" value="T_IF-3_N_sf"/>
</dbReference>
<dbReference type="GO" id="GO:0003743">
    <property type="term" value="F:translation initiation factor activity"/>
    <property type="evidence" value="ECO:0007669"/>
    <property type="project" value="UniProtKB-UniRule"/>
</dbReference>
<dbReference type="NCBIfam" id="TIGR00168">
    <property type="entry name" value="infC"/>
    <property type="match status" value="1"/>
</dbReference>
<reference evidence="8" key="1">
    <citation type="submission" date="2015-11" db="EMBL/GenBank/DDBJ databases">
        <authorList>
            <person name="Zhang Y."/>
            <person name="Guo Z."/>
        </authorList>
    </citation>
    <scope>NUCLEOTIDE SEQUENCE</scope>
    <source>
        <strain evidence="8">BN30871</strain>
    </source>
</reference>
<dbReference type="InterPro" id="IPR019815">
    <property type="entry name" value="Translation_initiation_fac_3_C"/>
</dbReference>
<dbReference type="InterPro" id="IPR019814">
    <property type="entry name" value="Translation_initiation_fac_3_N"/>
</dbReference>
<keyword evidence="2 4" id="KW-0396">Initiation factor</keyword>
<comment type="subunit">
    <text evidence="4">Monomer.</text>
</comment>
<evidence type="ECO:0000256" key="3">
    <source>
        <dbReference type="ARBA" id="ARBA00022917"/>
    </source>
</evidence>
<evidence type="ECO:0000259" key="6">
    <source>
        <dbReference type="Pfam" id="PF00707"/>
    </source>
</evidence>
<proteinExistence type="inferred from homology"/>
<feature type="domain" description="Translation initiation factor 3 N-terminal" evidence="7">
    <location>
        <begin position="20"/>
        <end position="89"/>
    </location>
</feature>
<dbReference type="Gene3D" id="3.30.110.10">
    <property type="entry name" value="Translation initiation factor 3 (IF-3), C-terminal domain"/>
    <property type="match status" value="1"/>
</dbReference>
<dbReference type="SUPFAM" id="SSF54364">
    <property type="entry name" value="Translation initiation factor IF3, N-terminal domain"/>
    <property type="match status" value="1"/>
</dbReference>
<comment type="similarity">
    <text evidence="1 4">Belongs to the IF-3 family.</text>
</comment>
<dbReference type="GO" id="GO:0043022">
    <property type="term" value="F:ribosome binding"/>
    <property type="evidence" value="ECO:0007669"/>
    <property type="project" value="TreeGrafter"/>
</dbReference>
<keyword evidence="4" id="KW-0963">Cytoplasm</keyword>